<dbReference type="GO" id="GO:0004222">
    <property type="term" value="F:metalloendopeptidase activity"/>
    <property type="evidence" value="ECO:0007669"/>
    <property type="project" value="TreeGrafter"/>
</dbReference>
<dbReference type="EMBL" id="AP022620">
    <property type="protein sequence ID" value="BBZ78994.1"/>
    <property type="molecule type" value="Genomic_DNA"/>
</dbReference>
<dbReference type="RefSeq" id="WP_246224452.1">
    <property type="nucleotide sequence ID" value="NZ_AP022620.1"/>
</dbReference>
<dbReference type="PANTHER" id="PTHR21666">
    <property type="entry name" value="PEPTIDASE-RELATED"/>
    <property type="match status" value="1"/>
</dbReference>
<dbReference type="Proteomes" id="UP000467249">
    <property type="component" value="Chromosome"/>
</dbReference>
<sequence length="417" mass="43113">MQQRGRVVCAAISMATLVALTSCTDTTRTTVTVPTTPTGTAARTSAVKQPAAFTPVTGSVIAAPVPVRATDGKTHLAYELALTNMLGQEVTVNSVDVMGADRTLLSLAGDSLGYWMRVAGNPGAPTTKVGPGQSALIWIDVSIDSAAGSAVPGELTHTLSVSVANPSPPLLPPTLRESLAPTPVQDRKAVAIAPPLAGPNWLDGNSCCAMTDHRMAVNPLNGGLWVAERFAVDYVQLQPDARMLVGDPTKLSSYPYYGAAIHAVSDGPVVAVVDGLPDQVPGKNPTGLTLDQYGGNYIVQDIGGGNYAFYAHLKPGSVRVKVGEALTSGQTIAELGNSGNSSAPHLHFHVMSTPDPLLSDGLPFVLNGFRLVNRVASAADIDPLLAGQPAVLQPGFEPSQQASVGPLVLDVMTYGNS</sequence>
<feature type="signal peptide" evidence="1">
    <location>
        <begin position="1"/>
        <end position="24"/>
    </location>
</feature>
<evidence type="ECO:0000313" key="3">
    <source>
        <dbReference type="EMBL" id="BBZ78994.1"/>
    </source>
</evidence>
<gene>
    <name evidence="3" type="ORF">MANY_43310</name>
</gene>
<proteinExistence type="predicted"/>
<feature type="chain" id="PRO_5026683975" evidence="1">
    <location>
        <begin position="25"/>
        <end position="417"/>
    </location>
</feature>
<organism evidence="3 4">
    <name type="scientific">Mycolicibacterium anyangense</name>
    <dbReference type="NCBI Taxonomy" id="1431246"/>
    <lineage>
        <taxon>Bacteria</taxon>
        <taxon>Bacillati</taxon>
        <taxon>Actinomycetota</taxon>
        <taxon>Actinomycetes</taxon>
        <taxon>Mycobacteriales</taxon>
        <taxon>Mycobacteriaceae</taxon>
        <taxon>Mycolicibacterium</taxon>
    </lineage>
</organism>
<accession>A0A6N4WFV5</accession>
<keyword evidence="4" id="KW-1185">Reference proteome</keyword>
<dbReference type="CDD" id="cd12797">
    <property type="entry name" value="M23_peptidase"/>
    <property type="match status" value="1"/>
</dbReference>
<dbReference type="InterPro" id="IPR050570">
    <property type="entry name" value="Cell_wall_metabolism_enzyme"/>
</dbReference>
<dbReference type="SUPFAM" id="SSF51261">
    <property type="entry name" value="Duplicated hybrid motif"/>
    <property type="match status" value="1"/>
</dbReference>
<dbReference type="Pfam" id="PF01551">
    <property type="entry name" value="Peptidase_M23"/>
    <property type="match status" value="1"/>
</dbReference>
<dbReference type="InterPro" id="IPR016047">
    <property type="entry name" value="M23ase_b-sheet_dom"/>
</dbReference>
<dbReference type="KEGG" id="many:MANY_43310"/>
<dbReference type="PROSITE" id="PS51257">
    <property type="entry name" value="PROKAR_LIPOPROTEIN"/>
    <property type="match status" value="1"/>
</dbReference>
<reference evidence="3 4" key="1">
    <citation type="journal article" date="2019" name="Emerg. Microbes Infect.">
        <title>Comprehensive subspecies identification of 175 nontuberculous mycobacteria species based on 7547 genomic profiles.</title>
        <authorList>
            <person name="Matsumoto Y."/>
            <person name="Kinjo T."/>
            <person name="Motooka D."/>
            <person name="Nabeya D."/>
            <person name="Jung N."/>
            <person name="Uechi K."/>
            <person name="Horii T."/>
            <person name="Iida T."/>
            <person name="Fujita J."/>
            <person name="Nakamura S."/>
        </authorList>
    </citation>
    <scope>NUCLEOTIDE SEQUENCE [LARGE SCALE GENOMIC DNA]</scope>
    <source>
        <strain evidence="3 4">JCM 30275</strain>
    </source>
</reference>
<evidence type="ECO:0000256" key="1">
    <source>
        <dbReference type="SAM" id="SignalP"/>
    </source>
</evidence>
<name>A0A6N4WFV5_9MYCO</name>
<feature type="domain" description="M23ase beta-sheet core" evidence="2">
    <location>
        <begin position="257"/>
        <end position="353"/>
    </location>
</feature>
<evidence type="ECO:0000313" key="4">
    <source>
        <dbReference type="Proteomes" id="UP000467249"/>
    </source>
</evidence>
<dbReference type="AlphaFoldDB" id="A0A6N4WFV5"/>
<dbReference type="InterPro" id="IPR011055">
    <property type="entry name" value="Dup_hybrid_motif"/>
</dbReference>
<evidence type="ECO:0000259" key="2">
    <source>
        <dbReference type="Pfam" id="PF01551"/>
    </source>
</evidence>
<protein>
    <submittedName>
        <fullName evidence="3">Peptidase M23</fullName>
    </submittedName>
</protein>
<dbReference type="PANTHER" id="PTHR21666:SF270">
    <property type="entry name" value="MUREIN HYDROLASE ACTIVATOR ENVC"/>
    <property type="match status" value="1"/>
</dbReference>
<dbReference type="Gene3D" id="2.70.70.10">
    <property type="entry name" value="Glucose Permease (Domain IIA)"/>
    <property type="match status" value="1"/>
</dbReference>
<keyword evidence="1" id="KW-0732">Signal</keyword>